<comment type="catalytic activity">
    <reaction evidence="5">
        <text>a phosphate monoester + H2O = an alcohol + phosphate</text>
        <dbReference type="Rhea" id="RHEA:15017"/>
        <dbReference type="ChEBI" id="CHEBI:15377"/>
        <dbReference type="ChEBI" id="CHEBI:30879"/>
        <dbReference type="ChEBI" id="CHEBI:43474"/>
        <dbReference type="ChEBI" id="CHEBI:67140"/>
        <dbReference type="EC" id="3.1.3.2"/>
    </reaction>
</comment>
<feature type="compositionally biased region" description="Low complexity" evidence="6">
    <location>
        <begin position="784"/>
        <end position="797"/>
    </location>
</feature>
<feature type="domain" description="Calcineurin-like phosphoesterase" evidence="7">
    <location>
        <begin position="267"/>
        <end position="492"/>
    </location>
</feature>
<dbReference type="InterPro" id="IPR015914">
    <property type="entry name" value="PAPs_N"/>
</dbReference>
<dbReference type="GO" id="GO:0003993">
    <property type="term" value="F:acid phosphatase activity"/>
    <property type="evidence" value="ECO:0007669"/>
    <property type="project" value="UniProtKB-EC"/>
</dbReference>
<evidence type="ECO:0000256" key="2">
    <source>
        <dbReference type="ARBA" id="ARBA00022729"/>
    </source>
</evidence>
<dbReference type="AlphaFoldDB" id="A0AAV1IA59"/>
<name>A0AAV1IA59_9CHLO</name>
<dbReference type="Gene3D" id="3.60.21.10">
    <property type="match status" value="2"/>
</dbReference>
<dbReference type="EMBL" id="CAUYUE010000010">
    <property type="protein sequence ID" value="CAK0784088.1"/>
    <property type="molecule type" value="Genomic_DNA"/>
</dbReference>
<dbReference type="InterPro" id="IPR004843">
    <property type="entry name" value="Calcineurin-like_PHP"/>
</dbReference>
<keyword evidence="4" id="KW-0325">Glycoprotein</keyword>
<organism evidence="10 11">
    <name type="scientific">Coccomyxa viridis</name>
    <dbReference type="NCBI Taxonomy" id="1274662"/>
    <lineage>
        <taxon>Eukaryota</taxon>
        <taxon>Viridiplantae</taxon>
        <taxon>Chlorophyta</taxon>
        <taxon>core chlorophytes</taxon>
        <taxon>Trebouxiophyceae</taxon>
        <taxon>Trebouxiophyceae incertae sedis</taxon>
        <taxon>Coccomyxaceae</taxon>
        <taxon>Coccomyxa</taxon>
    </lineage>
</organism>
<dbReference type="InterPro" id="IPR008963">
    <property type="entry name" value="Purple_acid_Pase-like_N"/>
</dbReference>
<gene>
    <name evidence="10" type="ORF">CVIRNUC_007291</name>
</gene>
<feature type="domain" description="Purple acid phosphatase N-terminal" evidence="9">
    <location>
        <begin position="135"/>
        <end position="254"/>
    </location>
</feature>
<feature type="region of interest" description="Disordered" evidence="6">
    <location>
        <begin position="726"/>
        <end position="804"/>
    </location>
</feature>
<evidence type="ECO:0000256" key="6">
    <source>
        <dbReference type="SAM" id="MobiDB-lite"/>
    </source>
</evidence>
<dbReference type="SUPFAM" id="SSF56300">
    <property type="entry name" value="Metallo-dependent phosphatases"/>
    <property type="match status" value="2"/>
</dbReference>
<dbReference type="EC" id="3.1.3.2" evidence="5"/>
<evidence type="ECO:0000313" key="11">
    <source>
        <dbReference type="Proteomes" id="UP001314263"/>
    </source>
</evidence>
<keyword evidence="3 5" id="KW-0378">Hydrolase</keyword>
<feature type="region of interest" description="Disordered" evidence="6">
    <location>
        <begin position="559"/>
        <end position="586"/>
    </location>
</feature>
<evidence type="ECO:0000259" key="8">
    <source>
        <dbReference type="Pfam" id="PF14008"/>
    </source>
</evidence>
<proteinExistence type="inferred from homology"/>
<protein>
    <recommendedName>
        <fullName evidence="5">Purple acid phosphatase</fullName>
        <ecNumber evidence="5">3.1.3.2</ecNumber>
    </recommendedName>
</protein>
<comment type="caution">
    <text evidence="10">The sequence shown here is derived from an EMBL/GenBank/DDBJ whole genome shotgun (WGS) entry which is preliminary data.</text>
</comment>
<keyword evidence="11" id="KW-1185">Reference proteome</keyword>
<dbReference type="InterPro" id="IPR029052">
    <property type="entry name" value="Metallo-depent_PP-like"/>
</dbReference>
<comment type="similarity">
    <text evidence="1 5">Belongs to the metallophosphoesterase superfamily. Purple acid phosphatase family.</text>
</comment>
<evidence type="ECO:0000259" key="7">
    <source>
        <dbReference type="Pfam" id="PF00149"/>
    </source>
</evidence>
<evidence type="ECO:0000256" key="1">
    <source>
        <dbReference type="ARBA" id="ARBA00008723"/>
    </source>
</evidence>
<dbReference type="Pfam" id="PF14008">
    <property type="entry name" value="Metallophos_C"/>
    <property type="match status" value="1"/>
</dbReference>
<feature type="compositionally biased region" description="Polar residues" evidence="6">
    <location>
        <begin position="741"/>
        <end position="774"/>
    </location>
</feature>
<evidence type="ECO:0000259" key="9">
    <source>
        <dbReference type="Pfam" id="PF16656"/>
    </source>
</evidence>
<sequence length="804" mass="87486">MVLMSRARAAEDDGNSGDGHYSNLRAHTLGVDAALLCTASKAVAGAELSTVTGKCRGAFAAAQGPIMRVAVAALAIALACVAASAQDLSTNFKTPVTVPYDRSLRPETTYLIFNQVNNYGPIDIRVAFNNTGNEPVEIHLGLSGTNSYWIMWATGQGRFGRGYLTPNNPNTVASIVQFGYSPDKLDYEQYGYAEIYDQIYLDSLAAKAGFPFVATNYTSPILHSVELPRLKPSTTFYYRVGDGTTWSTTYSFTTFVDVSQGAVYPQRLLLVADWGMALNSTTTLYHLQDSLKLSPSATALLNIGDLSYADDESPNGQYLETGTYPDTAVWQYNGNEGTTSKTFQPVWDAWLRLIQPLVANVPMLATIGNHDVEQQHILSKYLVSYQARFKNAQRASASNSFQFYSVNVGPTHIIFISSYIDYTVGSAQYNWLLNDLQSIDRSKTPWVVCNTHHPWYTTDTSFKEFDQMRQSMEPLLYQYGVDVFYNGHVHSYERINPVYNYTNNICGTVHITIGDGGNNEGLSGLNYMSSSNGADPLLHLYEDTLNGCPTRSTNTAGVDDAANINANNPRAYRPTQLTPLDSTSTNTQPLNSTFDPWYYYKLSPTFQGTGNGTGSSAAQKAASPKGYCWQEQPPWSAYRESSFGHGTLDVINNTHALWHWIRNQDSEDGPIAVVTDPIYIYRDPTCTNKQVNAGAAAPGKEAKVSGLLNGLNNIHKDVFGFQSLDTSGDSGSSGSVLSVTAETGTQGQTVTSAPTDDAPQTPSDMPVDPSNTGMEESELEHDTAPAAAPAAAPAEAPAGRHRLI</sequence>
<keyword evidence="2" id="KW-0732">Signal</keyword>
<dbReference type="CDD" id="cd00839">
    <property type="entry name" value="MPP_PAPs"/>
    <property type="match status" value="1"/>
</dbReference>
<dbReference type="SUPFAM" id="SSF49363">
    <property type="entry name" value="Purple acid phosphatase, N-terminal domain"/>
    <property type="match status" value="1"/>
</dbReference>
<dbReference type="PANTHER" id="PTHR22953:SF155">
    <property type="entry name" value="PURPLE ACID PHOSPHATASE 18"/>
    <property type="match status" value="1"/>
</dbReference>
<dbReference type="InterPro" id="IPR039331">
    <property type="entry name" value="PAPs-like"/>
</dbReference>
<reference evidence="10 11" key="1">
    <citation type="submission" date="2023-10" db="EMBL/GenBank/DDBJ databases">
        <authorList>
            <person name="Maclean D."/>
            <person name="Macfadyen A."/>
        </authorList>
    </citation>
    <scope>NUCLEOTIDE SEQUENCE [LARGE SCALE GENOMIC DNA]</scope>
</reference>
<dbReference type="PANTHER" id="PTHR22953">
    <property type="entry name" value="ACID PHOSPHATASE RELATED"/>
    <property type="match status" value="1"/>
</dbReference>
<evidence type="ECO:0000256" key="3">
    <source>
        <dbReference type="ARBA" id="ARBA00022801"/>
    </source>
</evidence>
<feature type="compositionally biased region" description="Low complexity" evidence="6">
    <location>
        <begin position="726"/>
        <end position="740"/>
    </location>
</feature>
<dbReference type="Proteomes" id="UP001314263">
    <property type="component" value="Unassembled WGS sequence"/>
</dbReference>
<dbReference type="GO" id="GO:0046872">
    <property type="term" value="F:metal ion binding"/>
    <property type="evidence" value="ECO:0007669"/>
    <property type="project" value="InterPro"/>
</dbReference>
<dbReference type="InterPro" id="IPR041792">
    <property type="entry name" value="MPP_PAP"/>
</dbReference>
<accession>A0AAV1IA59</accession>
<feature type="compositionally biased region" description="Polar residues" evidence="6">
    <location>
        <begin position="575"/>
        <end position="586"/>
    </location>
</feature>
<dbReference type="InterPro" id="IPR025733">
    <property type="entry name" value="PAPs_C"/>
</dbReference>
<dbReference type="Pfam" id="PF00149">
    <property type="entry name" value="Metallophos"/>
    <property type="match status" value="1"/>
</dbReference>
<dbReference type="Gene3D" id="2.60.40.380">
    <property type="entry name" value="Purple acid phosphatase-like, N-terminal"/>
    <property type="match status" value="1"/>
</dbReference>
<evidence type="ECO:0000256" key="5">
    <source>
        <dbReference type="RuleBase" id="RU361203"/>
    </source>
</evidence>
<evidence type="ECO:0000256" key="4">
    <source>
        <dbReference type="ARBA" id="ARBA00023180"/>
    </source>
</evidence>
<feature type="domain" description="Purple acid phosphatase C-terminal" evidence="8">
    <location>
        <begin position="615"/>
        <end position="666"/>
    </location>
</feature>
<evidence type="ECO:0000313" key="10">
    <source>
        <dbReference type="EMBL" id="CAK0784088.1"/>
    </source>
</evidence>
<dbReference type="Pfam" id="PF16656">
    <property type="entry name" value="Pur_ac_phosph_N"/>
    <property type="match status" value="1"/>
</dbReference>